<sequence length="145" mass="15847">MNVQVPARALGTEALAARVSLVVDGRVTSKALVRAVWTDDETQWSRINDPVAHYTDQAELAAAVLRGLEARRADDEATATLLLGRGAQLALASGNGDTYRLLQKVVHVDNATTGTVRLKKNVKKIDEIDEMVLDTRSTRTLRVNR</sequence>
<dbReference type="HOGENOM" id="CLU_1784023_0_0_11"/>
<reference evidence="2 3" key="1">
    <citation type="journal article" date="2007" name="Genome Res.">
        <title>Genome characteristics of facultatively symbiotic Frankia sp. strains reflect host range and host plant biogeography.</title>
        <authorList>
            <person name="Normand P."/>
            <person name="Lapierre P."/>
            <person name="Tisa L.S."/>
            <person name="Gogarten J.P."/>
            <person name="Alloisio N."/>
            <person name="Bagnarol E."/>
            <person name="Bassi C.A."/>
            <person name="Berry A.M."/>
            <person name="Bickhart D.M."/>
            <person name="Choisne N."/>
            <person name="Couloux A."/>
            <person name="Cournoyer B."/>
            <person name="Cruveiller S."/>
            <person name="Daubin V."/>
            <person name="Demange N."/>
            <person name="Francino M.P."/>
            <person name="Goltsman E."/>
            <person name="Huang Y."/>
            <person name="Kopp O.R."/>
            <person name="Labarre L."/>
            <person name="Lapidus A."/>
            <person name="Lavire C."/>
            <person name="Marechal J."/>
            <person name="Martinez M."/>
            <person name="Mastronunzio J.E."/>
            <person name="Mullin B.C."/>
            <person name="Niemann J."/>
            <person name="Pujic P."/>
            <person name="Rawnsley T."/>
            <person name="Rouy Z."/>
            <person name="Schenowitz C."/>
            <person name="Sellstedt A."/>
            <person name="Tavares F."/>
            <person name="Tomkins J.P."/>
            <person name="Vallenet D."/>
            <person name="Valverde C."/>
            <person name="Wall L.G."/>
            <person name="Wang Y."/>
            <person name="Medigue C."/>
            <person name="Benson D.R."/>
        </authorList>
    </citation>
    <scope>NUCLEOTIDE SEQUENCE [LARGE SCALE GENOMIC DNA]</scope>
    <source>
        <strain evidence="3">DSM 45818 / CECT 9043 / CcI3</strain>
    </source>
</reference>
<organism evidence="2 3">
    <name type="scientific">Frankia casuarinae (strain DSM 45818 / CECT 9043 / HFP020203 / CcI3)</name>
    <dbReference type="NCBI Taxonomy" id="106370"/>
    <lineage>
        <taxon>Bacteria</taxon>
        <taxon>Bacillati</taxon>
        <taxon>Actinomycetota</taxon>
        <taxon>Actinomycetes</taxon>
        <taxon>Frankiales</taxon>
        <taxon>Frankiaceae</taxon>
        <taxon>Frankia</taxon>
    </lineage>
</organism>
<protein>
    <recommendedName>
        <fullName evidence="1">von Willebrand factor type A C-terminal domain-containing protein</fullName>
    </recommendedName>
</protein>
<gene>
    <name evidence="2" type="ordered locus">Francci3_4249</name>
</gene>
<dbReference type="STRING" id="106370.Francci3_4249"/>
<evidence type="ECO:0000313" key="2">
    <source>
        <dbReference type="EMBL" id="ABD13595.1"/>
    </source>
</evidence>
<name>Q2J547_FRACC</name>
<dbReference type="eggNOG" id="COG2304">
    <property type="taxonomic scope" value="Bacteria"/>
</dbReference>
<keyword evidence="3" id="KW-1185">Reference proteome</keyword>
<dbReference type="InterPro" id="IPR041176">
    <property type="entry name" value="VWA_3_C"/>
</dbReference>
<dbReference type="Proteomes" id="UP000001937">
    <property type="component" value="Chromosome"/>
</dbReference>
<proteinExistence type="predicted"/>
<dbReference type="Gene3D" id="1.20.120.1690">
    <property type="match status" value="1"/>
</dbReference>
<accession>Q2J547</accession>
<dbReference type="EMBL" id="CP000249">
    <property type="protein sequence ID" value="ABD13595.1"/>
    <property type="molecule type" value="Genomic_DNA"/>
</dbReference>
<dbReference type="Pfam" id="PF18571">
    <property type="entry name" value="VWA_3_C"/>
    <property type="match status" value="1"/>
</dbReference>
<evidence type="ECO:0000313" key="3">
    <source>
        <dbReference type="Proteomes" id="UP000001937"/>
    </source>
</evidence>
<dbReference type="AlphaFoldDB" id="Q2J547"/>
<dbReference type="KEGG" id="fra:Francci3_4249"/>
<evidence type="ECO:0000259" key="1">
    <source>
        <dbReference type="Pfam" id="PF18571"/>
    </source>
</evidence>
<feature type="domain" description="von Willebrand factor type A C-terminal" evidence="1">
    <location>
        <begin position="88"/>
        <end position="137"/>
    </location>
</feature>